<keyword evidence="4 8" id="KW-0812">Transmembrane</keyword>
<evidence type="ECO:0000256" key="1">
    <source>
        <dbReference type="ARBA" id="ARBA00004141"/>
    </source>
</evidence>
<gene>
    <name evidence="9" type="ORF">A9F13_07g01177</name>
</gene>
<dbReference type="KEGG" id="clus:A9F13_07g01177"/>
<evidence type="ECO:0000256" key="5">
    <source>
        <dbReference type="ARBA" id="ARBA00022989"/>
    </source>
</evidence>
<comment type="subcellular location">
    <subcellularLocation>
        <location evidence="1 8">Membrane</location>
        <topology evidence="1 8">Multi-pass membrane protein</topology>
    </subcellularLocation>
</comment>
<keyword evidence="6 8" id="KW-0472">Membrane</keyword>
<evidence type="ECO:0000313" key="10">
    <source>
        <dbReference type="Proteomes" id="UP000195602"/>
    </source>
</evidence>
<evidence type="ECO:0000313" key="9">
    <source>
        <dbReference type="EMBL" id="OVF08661.1"/>
    </source>
</evidence>
<organism evidence="9 10">
    <name type="scientific">Clavispora lusitaniae</name>
    <name type="common">Candida lusitaniae</name>
    <dbReference type="NCBI Taxonomy" id="36911"/>
    <lineage>
        <taxon>Eukaryota</taxon>
        <taxon>Fungi</taxon>
        <taxon>Dikarya</taxon>
        <taxon>Ascomycota</taxon>
        <taxon>Saccharomycotina</taxon>
        <taxon>Pichiomycetes</taxon>
        <taxon>Metschnikowiaceae</taxon>
        <taxon>Clavispora</taxon>
    </lineage>
</organism>
<evidence type="ECO:0000256" key="7">
    <source>
        <dbReference type="ARBA" id="ARBA00045873"/>
    </source>
</evidence>
<name>A0AA91PZL5_CLALS</name>
<evidence type="ECO:0000256" key="8">
    <source>
        <dbReference type="RuleBase" id="RU362006"/>
    </source>
</evidence>
<dbReference type="Proteomes" id="UP000195602">
    <property type="component" value="Unassembled WGS sequence"/>
</dbReference>
<evidence type="ECO:0000256" key="2">
    <source>
        <dbReference type="ARBA" id="ARBA00008573"/>
    </source>
</evidence>
<evidence type="ECO:0000256" key="4">
    <source>
        <dbReference type="ARBA" id="ARBA00022692"/>
    </source>
</evidence>
<comment type="function">
    <text evidence="7">Required to generate and maintain the structure of the tubular endoplasmic reticulum network and the vacuole. Induces high curvature in membranes and causes membrane tubule formation. Involved in membrane/vesicle trafficking.</text>
</comment>
<feature type="transmembrane region" description="Helical" evidence="8">
    <location>
        <begin position="117"/>
        <end position="140"/>
    </location>
</feature>
<sequence>MSALPKQVKDFLTHIDQSTQGVKPLQVFEQQTGLPRSYFVLGGVGVYFLLIFLNVAGVGQLLSNIAGFVVPGYYSLVALESASTKDDTQLLTYWVVFAFLNVAEFWSRAILYWVPFYYLFKTVFLIYIGIPATGGAALVYENFIHPLTQTYIKPQKPFAKAVDHAAEGVSSSVEL</sequence>
<feature type="transmembrane region" description="Helical" evidence="8">
    <location>
        <begin position="91"/>
        <end position="111"/>
    </location>
</feature>
<reference evidence="9 10" key="1">
    <citation type="submission" date="2017-04" db="EMBL/GenBank/DDBJ databases">
        <title>Draft genome of the yeast Clavispora lusitaniae type strain CBS 6936.</title>
        <authorList>
            <person name="Durrens P."/>
            <person name="Klopp C."/>
            <person name="Biteau N."/>
            <person name="Fitton-Ouhabi V."/>
            <person name="Dementhon K."/>
            <person name="Accoceberry I."/>
            <person name="Sherman D.J."/>
            <person name="Noel T."/>
        </authorList>
    </citation>
    <scope>NUCLEOTIDE SEQUENCE [LARGE SCALE GENOMIC DNA]</scope>
    <source>
        <strain evidence="9 10">CBS 6936</strain>
    </source>
</reference>
<dbReference type="PANTHER" id="PTHR12300:SF161">
    <property type="entry name" value="RECEPTOR EXPRESSION-ENHANCING PROTEIN"/>
    <property type="match status" value="1"/>
</dbReference>
<dbReference type="InterPro" id="IPR004345">
    <property type="entry name" value="TB2_DP1_HVA22"/>
</dbReference>
<keyword evidence="5 8" id="KW-1133">Transmembrane helix</keyword>
<dbReference type="GO" id="GO:0016020">
    <property type="term" value="C:membrane"/>
    <property type="evidence" value="ECO:0007669"/>
    <property type="project" value="UniProtKB-SubCell"/>
</dbReference>
<evidence type="ECO:0000256" key="6">
    <source>
        <dbReference type="ARBA" id="ARBA00023136"/>
    </source>
</evidence>
<dbReference type="PANTHER" id="PTHR12300">
    <property type="entry name" value="HVA22-LIKE PROTEINS"/>
    <property type="match status" value="1"/>
</dbReference>
<evidence type="ECO:0000256" key="3">
    <source>
        <dbReference type="ARBA" id="ARBA00019184"/>
    </source>
</evidence>
<feature type="transmembrane region" description="Helical" evidence="8">
    <location>
        <begin position="61"/>
        <end position="79"/>
    </location>
</feature>
<comment type="caution">
    <text evidence="9">The sequence shown here is derived from an EMBL/GenBank/DDBJ whole genome shotgun (WGS) entry which is preliminary data.</text>
</comment>
<dbReference type="EMBL" id="LYUB02000007">
    <property type="protein sequence ID" value="OVF08661.1"/>
    <property type="molecule type" value="Genomic_DNA"/>
</dbReference>
<proteinExistence type="inferred from homology"/>
<accession>A0AA91PZL5</accession>
<protein>
    <recommendedName>
        <fullName evidence="3 8">Protein YOP1</fullName>
    </recommendedName>
</protein>
<feature type="transmembrane region" description="Helical" evidence="8">
    <location>
        <begin position="38"/>
        <end position="55"/>
    </location>
</feature>
<dbReference type="Pfam" id="PF03134">
    <property type="entry name" value="TB2_DP1_HVA22"/>
    <property type="match status" value="1"/>
</dbReference>
<comment type="similarity">
    <text evidence="2 8">Belongs to the DP1 family.</text>
</comment>
<dbReference type="AlphaFoldDB" id="A0AA91PZL5"/>